<dbReference type="InterPro" id="IPR021284">
    <property type="entry name" value="DUF2750"/>
</dbReference>
<evidence type="ECO:0008006" key="3">
    <source>
        <dbReference type="Google" id="ProtNLM"/>
    </source>
</evidence>
<sequence>MSYKNERFYKDILINEQFFIAVKDKKMIKHQHNGKLLFCFWTRESLAKAYLENLNIAYDKIKEMDIDRFATYELDEMFDEEDEALVNVTDHVEGHEIKIVEAINDLMTDLDNIRIREFVQDVAKTDMVYGLSQKGEKQFMLVYDENDHFDQSYFMPVWSLSQRAKKVAEADFESFELIDVEGEVFSEWLDELRDDNRYVAIDIKPGVVGTIVSAQKLANELTF</sequence>
<keyword evidence="2" id="KW-1185">Reference proteome</keyword>
<proteinExistence type="predicted"/>
<evidence type="ECO:0000313" key="2">
    <source>
        <dbReference type="Proteomes" id="UP000242864"/>
    </source>
</evidence>
<dbReference type="Pfam" id="PF11042">
    <property type="entry name" value="DUF2750"/>
    <property type="match status" value="1"/>
</dbReference>
<name>A0AAC9WIS4_9STAP</name>
<dbReference type="Proteomes" id="UP000242864">
    <property type="component" value="Chromosome"/>
</dbReference>
<protein>
    <recommendedName>
        <fullName evidence="3">DUF2750 domain-containing protein</fullName>
    </recommendedName>
</protein>
<reference evidence="1 2" key="1">
    <citation type="submission" date="2017-04" db="EMBL/GenBank/DDBJ databases">
        <authorList>
            <person name="Veseli I.A."/>
            <person name="Tang C."/>
            <person name="Pombert J.-F."/>
        </authorList>
    </citation>
    <scope>NUCLEOTIDE SEQUENCE [LARGE SCALE GENOMIC DNA]</scope>
    <source>
        <strain evidence="1 2">ATCC 700373</strain>
    </source>
</reference>
<dbReference type="AlphaFoldDB" id="A0AAC9WIS4"/>
<accession>A0AAC9WIS4</accession>
<dbReference type="RefSeq" id="WP_085236787.1">
    <property type="nucleotide sequence ID" value="NZ_CP020773.1"/>
</dbReference>
<organism evidence="1 2">
    <name type="scientific">Staphylococcus lutrae</name>
    <dbReference type="NCBI Taxonomy" id="155085"/>
    <lineage>
        <taxon>Bacteria</taxon>
        <taxon>Bacillati</taxon>
        <taxon>Bacillota</taxon>
        <taxon>Bacilli</taxon>
        <taxon>Bacillales</taxon>
        <taxon>Staphylococcaceae</taxon>
        <taxon>Staphylococcus</taxon>
    </lineage>
</organism>
<gene>
    <name evidence="1" type="ORF">B5P37_02675</name>
</gene>
<evidence type="ECO:0000313" key="1">
    <source>
        <dbReference type="EMBL" id="ARJ50298.1"/>
    </source>
</evidence>
<dbReference type="EMBL" id="CP020773">
    <property type="protein sequence ID" value="ARJ50298.1"/>
    <property type="molecule type" value="Genomic_DNA"/>
</dbReference>
<dbReference type="KEGG" id="slz:B5P37_02675"/>